<keyword evidence="2" id="KW-1185">Reference proteome</keyword>
<dbReference type="STRING" id="765440.A0A0C3FV19"/>
<accession>A0A0C3FV19</accession>
<dbReference type="InParanoid" id="A0A0C3FV19"/>
<reference evidence="1 2" key="1">
    <citation type="submission" date="2014-04" db="EMBL/GenBank/DDBJ databases">
        <authorList>
            <consortium name="DOE Joint Genome Institute"/>
            <person name="Kuo A."/>
            <person name="Tarkka M."/>
            <person name="Buscot F."/>
            <person name="Kohler A."/>
            <person name="Nagy L.G."/>
            <person name="Floudas D."/>
            <person name="Copeland A."/>
            <person name="Barry K.W."/>
            <person name="Cichocki N."/>
            <person name="Veneault-Fourrey C."/>
            <person name="LaButti K."/>
            <person name="Lindquist E.A."/>
            <person name="Lipzen A."/>
            <person name="Lundell T."/>
            <person name="Morin E."/>
            <person name="Murat C."/>
            <person name="Sun H."/>
            <person name="Tunlid A."/>
            <person name="Henrissat B."/>
            <person name="Grigoriev I.V."/>
            <person name="Hibbett D.S."/>
            <person name="Martin F."/>
            <person name="Nordberg H.P."/>
            <person name="Cantor M.N."/>
            <person name="Hua S.X."/>
        </authorList>
    </citation>
    <scope>NUCLEOTIDE SEQUENCE [LARGE SCALE GENOMIC DNA]</scope>
    <source>
        <strain evidence="1 2">F 1598</strain>
    </source>
</reference>
<protein>
    <submittedName>
        <fullName evidence="1">Uncharacterized protein</fullName>
    </submittedName>
</protein>
<evidence type="ECO:0000313" key="1">
    <source>
        <dbReference type="EMBL" id="KIM83299.1"/>
    </source>
</evidence>
<dbReference type="OrthoDB" id="3044497at2759"/>
<name>A0A0C3FV19_PILCF</name>
<dbReference type="EMBL" id="KN832991">
    <property type="protein sequence ID" value="KIM83299.1"/>
    <property type="molecule type" value="Genomic_DNA"/>
</dbReference>
<gene>
    <name evidence="1" type="ORF">PILCRDRAFT_7244</name>
</gene>
<dbReference type="HOGENOM" id="CLU_2134466_0_0_1"/>
<organism evidence="1 2">
    <name type="scientific">Piloderma croceum (strain F 1598)</name>
    <dbReference type="NCBI Taxonomy" id="765440"/>
    <lineage>
        <taxon>Eukaryota</taxon>
        <taxon>Fungi</taxon>
        <taxon>Dikarya</taxon>
        <taxon>Basidiomycota</taxon>
        <taxon>Agaricomycotina</taxon>
        <taxon>Agaricomycetes</taxon>
        <taxon>Agaricomycetidae</taxon>
        <taxon>Atheliales</taxon>
        <taxon>Atheliaceae</taxon>
        <taxon>Piloderma</taxon>
    </lineage>
</organism>
<dbReference type="Proteomes" id="UP000054166">
    <property type="component" value="Unassembled WGS sequence"/>
</dbReference>
<reference evidence="2" key="2">
    <citation type="submission" date="2015-01" db="EMBL/GenBank/DDBJ databases">
        <title>Evolutionary Origins and Diversification of the Mycorrhizal Mutualists.</title>
        <authorList>
            <consortium name="DOE Joint Genome Institute"/>
            <consortium name="Mycorrhizal Genomics Consortium"/>
            <person name="Kohler A."/>
            <person name="Kuo A."/>
            <person name="Nagy L.G."/>
            <person name="Floudas D."/>
            <person name="Copeland A."/>
            <person name="Barry K.W."/>
            <person name="Cichocki N."/>
            <person name="Veneault-Fourrey C."/>
            <person name="LaButti K."/>
            <person name="Lindquist E.A."/>
            <person name="Lipzen A."/>
            <person name="Lundell T."/>
            <person name="Morin E."/>
            <person name="Murat C."/>
            <person name="Riley R."/>
            <person name="Ohm R."/>
            <person name="Sun H."/>
            <person name="Tunlid A."/>
            <person name="Henrissat B."/>
            <person name="Grigoriev I.V."/>
            <person name="Hibbett D.S."/>
            <person name="Martin F."/>
        </authorList>
    </citation>
    <scope>NUCLEOTIDE SEQUENCE [LARGE SCALE GENOMIC DNA]</scope>
    <source>
        <strain evidence="2">F 1598</strain>
    </source>
</reference>
<evidence type="ECO:0000313" key="2">
    <source>
        <dbReference type="Proteomes" id="UP000054166"/>
    </source>
</evidence>
<dbReference type="AlphaFoldDB" id="A0A0C3FV19"/>
<sequence>MFLAVADTIVKAHTILRDMMERPNGGFDWSLTHNSPFELSKLALMDFPHTPQDRASTNLTITHRNANDTTTSQTVNSVTSYKYLGVLFDLKLRWTAHCTKVTASATLICTLPL</sequence>
<proteinExistence type="predicted"/>